<feature type="transmembrane region" description="Helical" evidence="1">
    <location>
        <begin position="6"/>
        <end position="28"/>
    </location>
</feature>
<organism evidence="2 3">
    <name type="scientific">Vibrio agarilyticus</name>
    <dbReference type="NCBI Taxonomy" id="2726741"/>
    <lineage>
        <taxon>Bacteria</taxon>
        <taxon>Pseudomonadati</taxon>
        <taxon>Pseudomonadota</taxon>
        <taxon>Gammaproteobacteria</taxon>
        <taxon>Vibrionales</taxon>
        <taxon>Vibrionaceae</taxon>
        <taxon>Vibrio</taxon>
    </lineage>
</organism>
<evidence type="ECO:0000256" key="1">
    <source>
        <dbReference type="SAM" id="Phobius"/>
    </source>
</evidence>
<proteinExistence type="predicted"/>
<accession>A0A7X8TTV1</accession>
<name>A0A7X8TTV1_9VIBR</name>
<feature type="transmembrane region" description="Helical" evidence="1">
    <location>
        <begin position="72"/>
        <end position="93"/>
    </location>
</feature>
<keyword evidence="1" id="KW-1133">Transmembrane helix</keyword>
<gene>
    <name evidence="2" type="ORF">HGP28_18285</name>
</gene>
<protein>
    <submittedName>
        <fullName evidence="2">Uncharacterized protein</fullName>
    </submittedName>
</protein>
<comment type="caution">
    <text evidence="2">The sequence shown here is derived from an EMBL/GenBank/DDBJ whole genome shotgun (WGS) entry which is preliminary data.</text>
</comment>
<dbReference type="Proteomes" id="UP000535589">
    <property type="component" value="Unassembled WGS sequence"/>
</dbReference>
<reference evidence="2 3" key="1">
    <citation type="submission" date="2020-04" db="EMBL/GenBank/DDBJ databases">
        <title>Vibrio sp. SM6, a novel species isolated from seawater.</title>
        <authorList>
            <person name="Wang X."/>
        </authorList>
    </citation>
    <scope>NUCLEOTIDE SEQUENCE [LARGE SCALE GENOMIC DNA]</scope>
    <source>
        <strain evidence="2 3">SM6</strain>
    </source>
</reference>
<sequence>MILNLVLISMTPTPMLVLLALVCPWAQLPFKSKRWRITELGFALVLIAITVAFFFILQGDERPSFNTLEQDAQTLLVGFSVIMFGISKAAALIKNRLIFGVVIDRMGNEVERAAPHSW</sequence>
<feature type="transmembrane region" description="Helical" evidence="1">
    <location>
        <begin position="40"/>
        <end position="57"/>
    </location>
</feature>
<dbReference type="EMBL" id="JABAIK010000030">
    <property type="protein sequence ID" value="NLS14810.1"/>
    <property type="molecule type" value="Genomic_DNA"/>
</dbReference>
<dbReference type="AlphaFoldDB" id="A0A7X8TTV1"/>
<keyword evidence="1" id="KW-0472">Membrane</keyword>
<evidence type="ECO:0000313" key="3">
    <source>
        <dbReference type="Proteomes" id="UP000535589"/>
    </source>
</evidence>
<evidence type="ECO:0000313" key="2">
    <source>
        <dbReference type="EMBL" id="NLS14810.1"/>
    </source>
</evidence>
<keyword evidence="1" id="KW-0812">Transmembrane</keyword>
<keyword evidence="3" id="KW-1185">Reference proteome</keyword>